<feature type="transmembrane region" description="Helical" evidence="1">
    <location>
        <begin position="12"/>
        <end position="34"/>
    </location>
</feature>
<organism evidence="2 3">
    <name type="scientific">Selenomonas ruminantium</name>
    <dbReference type="NCBI Taxonomy" id="971"/>
    <lineage>
        <taxon>Bacteria</taxon>
        <taxon>Bacillati</taxon>
        <taxon>Bacillota</taxon>
        <taxon>Negativicutes</taxon>
        <taxon>Selenomonadales</taxon>
        <taxon>Selenomonadaceae</taxon>
        <taxon>Selenomonas</taxon>
    </lineage>
</organism>
<keyword evidence="1" id="KW-0472">Membrane</keyword>
<feature type="transmembrane region" description="Helical" evidence="1">
    <location>
        <begin position="152"/>
        <end position="169"/>
    </location>
</feature>
<evidence type="ECO:0000313" key="2">
    <source>
        <dbReference type="EMBL" id="SDP15247.1"/>
    </source>
</evidence>
<proteinExistence type="predicted"/>
<feature type="transmembrane region" description="Helical" evidence="1">
    <location>
        <begin position="54"/>
        <end position="78"/>
    </location>
</feature>
<protein>
    <submittedName>
        <fullName evidence="2">Uncharacterized protein</fullName>
    </submittedName>
</protein>
<dbReference type="EMBL" id="FNJQ01000007">
    <property type="protein sequence ID" value="SDP15247.1"/>
    <property type="molecule type" value="Genomic_DNA"/>
</dbReference>
<reference evidence="2 3" key="1">
    <citation type="submission" date="2016-10" db="EMBL/GenBank/DDBJ databases">
        <authorList>
            <person name="de Groot N.N."/>
        </authorList>
    </citation>
    <scope>NUCLEOTIDE SEQUENCE [LARGE SCALE GENOMIC DNA]</scope>
    <source>
        <strain evidence="2 3">S137</strain>
    </source>
</reference>
<dbReference type="OrthoDB" id="1667029at2"/>
<sequence>MGMFFSIYKRVTAVLVLLYLTNHILLGGASYGFADYTGCYAIGESGDYLPVSAVYYYFDFITFWGFGLLALLSPWIIWNSLKSTYKIIQQRIKHEKNKVRVATGMEYALYVGWYFPGIIKLFLKKKGDWQQKWQKLCMENNVTKLLVFDSGIAFYFWCMLFFSYIVGIYHKFAI</sequence>
<dbReference type="Proteomes" id="UP000182412">
    <property type="component" value="Unassembled WGS sequence"/>
</dbReference>
<keyword evidence="1" id="KW-1133">Transmembrane helix</keyword>
<evidence type="ECO:0000256" key="1">
    <source>
        <dbReference type="SAM" id="Phobius"/>
    </source>
</evidence>
<evidence type="ECO:0000313" key="3">
    <source>
        <dbReference type="Proteomes" id="UP000182412"/>
    </source>
</evidence>
<feature type="transmembrane region" description="Helical" evidence="1">
    <location>
        <begin position="99"/>
        <end position="123"/>
    </location>
</feature>
<dbReference type="AlphaFoldDB" id="A0A1H0QD38"/>
<keyword evidence="1" id="KW-0812">Transmembrane</keyword>
<dbReference type="RefSeq" id="WP_143005289.1">
    <property type="nucleotide sequence ID" value="NZ_FNJQ01000007.1"/>
</dbReference>
<gene>
    <name evidence="2" type="ORF">SAMN05216366_107101</name>
</gene>
<name>A0A1H0QD38_SELRU</name>
<accession>A0A1H0QD38</accession>